<keyword evidence="1" id="KW-1133">Transmembrane helix</keyword>
<name>W8QMX7_9VIRU</name>
<evidence type="ECO:0000313" key="3">
    <source>
        <dbReference type="Proteomes" id="UP000110868"/>
    </source>
</evidence>
<dbReference type="OrthoDB" id="24201at10239"/>
<dbReference type="KEGG" id="vg:18938185"/>
<evidence type="ECO:0000313" key="2">
    <source>
        <dbReference type="EMBL" id="AHL67523.1"/>
    </source>
</evidence>
<dbReference type="RefSeq" id="YP_009021107.1">
    <property type="nucleotide sequence ID" value="NC_023848.1"/>
</dbReference>
<reference evidence="2 3" key="1">
    <citation type="submission" date="2013-12" db="EMBL/GenBank/DDBJ databases">
        <authorList>
            <person name="Tong Y."/>
            <person name="Zhang J."/>
            <person name="Huang Y."/>
            <person name="Li S."/>
            <person name="Pei G."/>
            <person name="Zhang Z."/>
            <person name="Mi Z."/>
            <person name="An X."/>
        </authorList>
    </citation>
    <scope>NUCLEOTIDE SEQUENCE [LARGE SCALE GENOMIC DNA]</scope>
    <source>
        <strain evidence="2">AMIV</strain>
    </source>
</reference>
<keyword evidence="1" id="KW-0472">Membrane</keyword>
<keyword evidence="3" id="KW-1185">Reference proteome</keyword>
<sequence length="94" mass="10604">MSGDIIKNLKMAKEQPLNRFDLEYTAKLLEPFDDIIIERFTNATGSQTGNGRLFPLIAIVLVLIINFPKVRETTGLNSYVIWLISATILFGVVY</sequence>
<dbReference type="GeneID" id="18938185"/>
<keyword evidence="1" id="KW-0812">Transmembrane</keyword>
<accession>W8QMX7</accession>
<organism evidence="2 3">
    <name type="scientific">Chloriridovirus anopheles1</name>
    <dbReference type="NCBI Taxonomy" id="1465751"/>
    <lineage>
        <taxon>Viruses</taxon>
        <taxon>Varidnaviria</taxon>
        <taxon>Bamfordvirae</taxon>
        <taxon>Nucleocytoviricota</taxon>
        <taxon>Megaviricetes</taxon>
        <taxon>Pimascovirales</taxon>
        <taxon>Pimascovirales incertae sedis</taxon>
        <taxon>Iridoviridae</taxon>
        <taxon>Betairidovirinae</taxon>
        <taxon>Chloriridovirus</taxon>
    </lineage>
</organism>
<evidence type="ECO:0000256" key="1">
    <source>
        <dbReference type="SAM" id="Phobius"/>
    </source>
</evidence>
<gene>
    <name evidence="2" type="ORF">AMIV_024</name>
</gene>
<dbReference type="EMBL" id="KF938901">
    <property type="protein sequence ID" value="AHL67523.1"/>
    <property type="molecule type" value="Genomic_DNA"/>
</dbReference>
<proteinExistence type="predicted"/>
<feature type="transmembrane region" description="Helical" evidence="1">
    <location>
        <begin position="53"/>
        <end position="70"/>
    </location>
</feature>
<protein>
    <submittedName>
        <fullName evidence="2">Uncharacterized protein</fullName>
    </submittedName>
</protein>
<feature type="transmembrane region" description="Helical" evidence="1">
    <location>
        <begin position="76"/>
        <end position="93"/>
    </location>
</feature>
<dbReference type="Proteomes" id="UP000110868">
    <property type="component" value="Segment"/>
</dbReference>